<organism evidence="3 4">
    <name type="scientific">Acinetobacter bereziniae</name>
    <name type="common">Acinetobacter genomosp. 10</name>
    <dbReference type="NCBI Taxonomy" id="106648"/>
    <lineage>
        <taxon>Bacteria</taxon>
        <taxon>Pseudomonadati</taxon>
        <taxon>Pseudomonadota</taxon>
        <taxon>Gammaproteobacteria</taxon>
        <taxon>Moraxellales</taxon>
        <taxon>Moraxellaceae</taxon>
        <taxon>Acinetobacter</taxon>
    </lineage>
</organism>
<protein>
    <submittedName>
        <fullName evidence="3">Porin B</fullName>
    </submittedName>
</protein>
<gene>
    <name evidence="3" type="primary">oprB_4</name>
    <name evidence="3" type="ORF">GAK29_01816</name>
</gene>
<dbReference type="AlphaFoldDB" id="A0A833UQ05"/>
<evidence type="ECO:0000256" key="1">
    <source>
        <dbReference type="ARBA" id="ARBA00008769"/>
    </source>
</evidence>
<proteinExistence type="inferred from homology"/>
<evidence type="ECO:0000313" key="3">
    <source>
        <dbReference type="EMBL" id="KAF1025661.1"/>
    </source>
</evidence>
<accession>A0A833UQ05</accession>
<dbReference type="EMBL" id="WNDP01000036">
    <property type="protein sequence ID" value="KAF1025661.1"/>
    <property type="molecule type" value="Genomic_DNA"/>
</dbReference>
<dbReference type="InterPro" id="IPR007049">
    <property type="entry name" value="Carb-sel_porin_OprB"/>
</dbReference>
<dbReference type="GO" id="GO:0016020">
    <property type="term" value="C:membrane"/>
    <property type="evidence" value="ECO:0007669"/>
    <property type="project" value="InterPro"/>
</dbReference>
<dbReference type="InterPro" id="IPR038673">
    <property type="entry name" value="OprB_sf"/>
</dbReference>
<dbReference type="PANTHER" id="PTHR37944">
    <property type="entry name" value="PORIN B"/>
    <property type="match status" value="1"/>
</dbReference>
<reference evidence="4" key="1">
    <citation type="journal article" date="2020" name="MBio">
        <title>Horizontal gene transfer to a defensive symbiont with a reduced genome amongst a multipartite beetle microbiome.</title>
        <authorList>
            <person name="Waterworth S.C."/>
            <person name="Florez L.V."/>
            <person name="Rees E.R."/>
            <person name="Hertweck C."/>
            <person name="Kaltenpoth M."/>
            <person name="Kwan J.C."/>
        </authorList>
    </citation>
    <scope>NUCLEOTIDE SEQUENCE [LARGE SCALE GENOMIC DNA]</scope>
</reference>
<name>A0A833UQ05_ACIBZ</name>
<sequence length="164" mass="18710">MAYKAGTQAEDRTYGGWIAFEQQLTSVGEGKRGLHSFGNFTVHDRTTTAVSDSQQLGLKYYGLFESQPNDILGLAVNRVHLNDRYTDYVNNSRLGTNLRQLNEDAEYNVELNYSYYPAKWFMLRPLVQYVVHPGATNQVDNALVIGLESKIIFCNHPRKPRCKE</sequence>
<evidence type="ECO:0000313" key="4">
    <source>
        <dbReference type="Proteomes" id="UP000490535"/>
    </source>
</evidence>
<dbReference type="GO" id="GO:0008643">
    <property type="term" value="P:carbohydrate transport"/>
    <property type="evidence" value="ECO:0007669"/>
    <property type="project" value="InterPro"/>
</dbReference>
<dbReference type="PANTHER" id="PTHR37944:SF1">
    <property type="entry name" value="PORIN B"/>
    <property type="match status" value="1"/>
</dbReference>
<comment type="caution">
    <text evidence="3">The sequence shown here is derived from an EMBL/GenBank/DDBJ whole genome shotgun (WGS) entry which is preliminary data.</text>
</comment>
<dbReference type="InterPro" id="IPR052932">
    <property type="entry name" value="OprB_Porin"/>
</dbReference>
<evidence type="ECO:0000256" key="2">
    <source>
        <dbReference type="RuleBase" id="RU363072"/>
    </source>
</evidence>
<dbReference type="Gene3D" id="2.40.160.180">
    <property type="entry name" value="Carbohydrate-selective porin OprB"/>
    <property type="match status" value="1"/>
</dbReference>
<comment type="similarity">
    <text evidence="1 2">Belongs to the OprB family.</text>
</comment>
<dbReference type="Proteomes" id="UP000490535">
    <property type="component" value="Unassembled WGS sequence"/>
</dbReference>
<dbReference type="GO" id="GO:0015288">
    <property type="term" value="F:porin activity"/>
    <property type="evidence" value="ECO:0007669"/>
    <property type="project" value="InterPro"/>
</dbReference>
<dbReference type="Pfam" id="PF04966">
    <property type="entry name" value="OprB"/>
    <property type="match status" value="1"/>
</dbReference>